<evidence type="ECO:0000313" key="2">
    <source>
        <dbReference type="EMBL" id="CAD1827438.1"/>
    </source>
</evidence>
<proteinExistence type="predicted"/>
<protein>
    <submittedName>
        <fullName evidence="2">Uncharacterized protein</fullName>
    </submittedName>
</protein>
<dbReference type="AlphaFoldDB" id="A0A6V7P9V7"/>
<reference evidence="2" key="1">
    <citation type="submission" date="2020-07" db="EMBL/GenBank/DDBJ databases">
        <authorList>
            <person name="Lin J."/>
        </authorList>
    </citation>
    <scope>NUCLEOTIDE SEQUENCE</scope>
</reference>
<name>A0A6V7P9V7_ANACO</name>
<accession>A0A6V7P9V7</accession>
<gene>
    <name evidence="2" type="ORF">CB5_LOCUS10649</name>
</gene>
<feature type="region of interest" description="Disordered" evidence="1">
    <location>
        <begin position="70"/>
        <end position="99"/>
    </location>
</feature>
<organism evidence="2">
    <name type="scientific">Ananas comosus var. bracteatus</name>
    <name type="common">red pineapple</name>
    <dbReference type="NCBI Taxonomy" id="296719"/>
    <lineage>
        <taxon>Eukaryota</taxon>
        <taxon>Viridiplantae</taxon>
        <taxon>Streptophyta</taxon>
        <taxon>Embryophyta</taxon>
        <taxon>Tracheophyta</taxon>
        <taxon>Spermatophyta</taxon>
        <taxon>Magnoliopsida</taxon>
        <taxon>Liliopsida</taxon>
        <taxon>Poales</taxon>
        <taxon>Bromeliaceae</taxon>
        <taxon>Bromelioideae</taxon>
        <taxon>Ananas</taxon>
    </lineage>
</organism>
<sequence length="124" mass="13933">MPTRGSGRGVQQLCTGTSQWLYRYNHQPCTGTAISPVPVQARQNEIRESAKSCFFGFWCKALNHNSLDTCHRSEHSQRPTRKSEKAQNTPKTLEPRNLQRSSVLQCTRIKVEGLSCTYATCGAM</sequence>
<dbReference type="EMBL" id="LR862146">
    <property type="protein sequence ID" value="CAD1827438.1"/>
    <property type="molecule type" value="Genomic_DNA"/>
</dbReference>
<evidence type="ECO:0000256" key="1">
    <source>
        <dbReference type="SAM" id="MobiDB-lite"/>
    </source>
</evidence>
<feature type="compositionally biased region" description="Basic and acidic residues" evidence="1">
    <location>
        <begin position="70"/>
        <end position="85"/>
    </location>
</feature>